<gene>
    <name evidence="1" type="ordered locus">Ngar_c04000</name>
</gene>
<name>K0IHP9_NITGG</name>
<reference evidence="1 2" key="1">
    <citation type="journal article" date="2012" name="Environ. Microbiol.">
        <title>The genome of the ammonia-oxidizing Candidatus Nitrososphaera gargensis: insights into metabolic versatility and environmental adaptations.</title>
        <authorList>
            <person name="Spang A."/>
            <person name="Poehlein A."/>
            <person name="Offre P."/>
            <person name="Zumbragel S."/>
            <person name="Haider S."/>
            <person name="Rychlik N."/>
            <person name="Nowka B."/>
            <person name="Schmeisser C."/>
            <person name="Lebedeva E.V."/>
            <person name="Rattei T."/>
            <person name="Bohm C."/>
            <person name="Schmid M."/>
            <person name="Galushko A."/>
            <person name="Hatzenpichler R."/>
            <person name="Weinmaier T."/>
            <person name="Daniel R."/>
            <person name="Schleper C."/>
            <person name="Spieck E."/>
            <person name="Streit W."/>
            <person name="Wagner M."/>
        </authorList>
    </citation>
    <scope>NUCLEOTIDE SEQUENCE [LARGE SCALE GENOMIC DNA]</scope>
    <source>
        <strain evidence="2">Ga9.2</strain>
    </source>
</reference>
<organism evidence="1 2">
    <name type="scientific">Nitrososphaera gargensis (strain Ga9.2)</name>
    <dbReference type="NCBI Taxonomy" id="1237085"/>
    <lineage>
        <taxon>Archaea</taxon>
        <taxon>Nitrososphaerota</taxon>
        <taxon>Nitrososphaeria</taxon>
        <taxon>Nitrososphaerales</taxon>
        <taxon>Nitrososphaeraceae</taxon>
        <taxon>Nitrososphaera</taxon>
    </lineage>
</organism>
<dbReference type="HOGENOM" id="CLU_1197664_0_0_2"/>
<dbReference type="BioCyc" id="CNIT1237085:G1324-399-MONOMER"/>
<evidence type="ECO:0000313" key="2">
    <source>
        <dbReference type="Proteomes" id="UP000008037"/>
    </source>
</evidence>
<evidence type="ECO:0000313" key="1">
    <source>
        <dbReference type="EMBL" id="AFU57347.1"/>
    </source>
</evidence>
<accession>K0IHP9</accession>
<dbReference type="AlphaFoldDB" id="K0IHP9"/>
<proteinExistence type="predicted"/>
<protein>
    <submittedName>
        <fullName evidence="1">Lipocalin domain-containing protein</fullName>
    </submittedName>
</protein>
<dbReference type="KEGG" id="nga:Ngar_c04000"/>
<keyword evidence="2" id="KW-1185">Reference proteome</keyword>
<dbReference type="Proteomes" id="UP000008037">
    <property type="component" value="Chromosome"/>
</dbReference>
<sequence length="231" mass="24424">MVFCKKDSCRRTLKTAAIAFTALLLLLAIGAVEKFDDGNNTMMLAIPAASAQIPVPEDGSQQNTNVSSVQNTSSSSLVLRGLIGSTISTGQNANVTGSSIITGAQQANQSDYAVVGRWRMLVNESLVQRFAANLTVARVDGSEYHNNIIIESIGRPSEFAGNASNILTQISTDSSVPGAIAPIRLEIKDRVLEIADINIDENAIAGVEQQNILGIIDGQSIYGIIEFQGTG</sequence>
<dbReference type="EMBL" id="CP002408">
    <property type="protein sequence ID" value="AFU57347.1"/>
    <property type="molecule type" value="Genomic_DNA"/>
</dbReference>
<dbReference type="STRING" id="1237085.Ngar_c04000"/>
<dbReference type="InParanoid" id="K0IHP9"/>